<dbReference type="Proteomes" id="UP001331761">
    <property type="component" value="Unassembled WGS sequence"/>
</dbReference>
<keyword evidence="1" id="KW-0472">Membrane</keyword>
<keyword evidence="1" id="KW-1133">Transmembrane helix</keyword>
<keyword evidence="3" id="KW-1185">Reference proteome</keyword>
<sequence length="98" mass="11125">MVKLRSTSTSSTNSSIALAKAELSLRFLTFVTCLCMVTVTITNLCFLIYSSFDLIITLRPFQLDLQSFLPIWVLYLTHPVFRRKTIFMKTISAAITPL</sequence>
<comment type="caution">
    <text evidence="2">The sequence shown here is derived from an EMBL/GenBank/DDBJ whole genome shotgun (WGS) entry which is preliminary data.</text>
</comment>
<organism evidence="2 3">
    <name type="scientific">Trichostrongylus colubriformis</name>
    <name type="common">Black scour worm</name>
    <dbReference type="NCBI Taxonomy" id="6319"/>
    <lineage>
        <taxon>Eukaryota</taxon>
        <taxon>Metazoa</taxon>
        <taxon>Ecdysozoa</taxon>
        <taxon>Nematoda</taxon>
        <taxon>Chromadorea</taxon>
        <taxon>Rhabditida</taxon>
        <taxon>Rhabditina</taxon>
        <taxon>Rhabditomorpha</taxon>
        <taxon>Strongyloidea</taxon>
        <taxon>Trichostrongylidae</taxon>
        <taxon>Trichostrongylus</taxon>
    </lineage>
</organism>
<dbReference type="InterPro" id="IPR003839">
    <property type="entry name" value="7TM_GPCR_serpentine_rcpt_Sru"/>
</dbReference>
<evidence type="ECO:0000313" key="2">
    <source>
        <dbReference type="EMBL" id="KAK5969480.1"/>
    </source>
</evidence>
<dbReference type="AlphaFoldDB" id="A0AAN8EYD1"/>
<keyword evidence="1" id="KW-0812">Transmembrane</keyword>
<dbReference type="EMBL" id="WIXE01020116">
    <property type="protein sequence ID" value="KAK5969480.1"/>
    <property type="molecule type" value="Genomic_DNA"/>
</dbReference>
<dbReference type="Pfam" id="PF10322">
    <property type="entry name" value="7TM_GPCR_Sru"/>
    <property type="match status" value="1"/>
</dbReference>
<feature type="transmembrane region" description="Helical" evidence="1">
    <location>
        <begin position="61"/>
        <end position="81"/>
    </location>
</feature>
<dbReference type="PANTHER" id="PTHR46045">
    <property type="entry name" value="SERPENTINE RECEPTOR, CLASS U-RELATED"/>
    <property type="match status" value="1"/>
</dbReference>
<proteinExistence type="predicted"/>
<protein>
    <recommendedName>
        <fullName evidence="4">Serpentine receptor class gamma</fullName>
    </recommendedName>
</protein>
<name>A0AAN8EYD1_TRICO</name>
<reference evidence="2 3" key="1">
    <citation type="submission" date="2019-10" db="EMBL/GenBank/DDBJ databases">
        <title>Assembly and Annotation for the nematode Trichostrongylus colubriformis.</title>
        <authorList>
            <person name="Martin J."/>
        </authorList>
    </citation>
    <scope>NUCLEOTIDE SEQUENCE [LARGE SCALE GENOMIC DNA]</scope>
    <source>
        <strain evidence="2">G859</strain>
        <tissue evidence="2">Whole worm</tissue>
    </source>
</reference>
<evidence type="ECO:0008006" key="4">
    <source>
        <dbReference type="Google" id="ProtNLM"/>
    </source>
</evidence>
<gene>
    <name evidence="2" type="ORF">GCK32_013329</name>
</gene>
<evidence type="ECO:0000313" key="3">
    <source>
        <dbReference type="Proteomes" id="UP001331761"/>
    </source>
</evidence>
<feature type="transmembrane region" description="Helical" evidence="1">
    <location>
        <begin position="27"/>
        <end position="49"/>
    </location>
</feature>
<accession>A0AAN8EYD1</accession>
<evidence type="ECO:0000256" key="1">
    <source>
        <dbReference type="SAM" id="Phobius"/>
    </source>
</evidence>